<evidence type="ECO:0000313" key="4">
    <source>
        <dbReference type="Proteomes" id="UP000823775"/>
    </source>
</evidence>
<accession>A0ABS8TGC3</accession>
<dbReference type="Pfam" id="PF00201">
    <property type="entry name" value="UDPGT"/>
    <property type="match status" value="1"/>
</dbReference>
<gene>
    <name evidence="3" type="ORF">HAX54_009305</name>
</gene>
<organism evidence="3 4">
    <name type="scientific">Datura stramonium</name>
    <name type="common">Jimsonweed</name>
    <name type="synonym">Common thornapple</name>
    <dbReference type="NCBI Taxonomy" id="4076"/>
    <lineage>
        <taxon>Eukaryota</taxon>
        <taxon>Viridiplantae</taxon>
        <taxon>Streptophyta</taxon>
        <taxon>Embryophyta</taxon>
        <taxon>Tracheophyta</taxon>
        <taxon>Spermatophyta</taxon>
        <taxon>Magnoliopsida</taxon>
        <taxon>eudicotyledons</taxon>
        <taxon>Gunneridae</taxon>
        <taxon>Pentapetalae</taxon>
        <taxon>asterids</taxon>
        <taxon>lamiids</taxon>
        <taxon>Solanales</taxon>
        <taxon>Solanaceae</taxon>
        <taxon>Solanoideae</taxon>
        <taxon>Datureae</taxon>
        <taxon>Datura</taxon>
    </lineage>
</organism>
<dbReference type="EMBL" id="JACEIK010001503">
    <property type="protein sequence ID" value="MCD7469893.1"/>
    <property type="molecule type" value="Genomic_DNA"/>
</dbReference>
<dbReference type="CDD" id="cd03784">
    <property type="entry name" value="GT1_Gtf-like"/>
    <property type="match status" value="1"/>
</dbReference>
<dbReference type="InterPro" id="IPR050481">
    <property type="entry name" value="UDP-glycosyltransf_plant"/>
</dbReference>
<keyword evidence="1" id="KW-0808">Transferase</keyword>
<comment type="caution">
    <text evidence="3">The sequence shown here is derived from an EMBL/GenBank/DDBJ whole genome shotgun (WGS) entry which is preliminary data.</text>
</comment>
<dbReference type="PANTHER" id="PTHR48049:SF57">
    <property type="entry name" value="UDP-GLYCOSYLTRANSFERASE 91C1-LIKE"/>
    <property type="match status" value="1"/>
</dbReference>
<evidence type="ECO:0000256" key="2">
    <source>
        <dbReference type="SAM" id="MobiDB-lite"/>
    </source>
</evidence>
<name>A0ABS8TGC3_DATST</name>
<dbReference type="SUPFAM" id="SSF53756">
    <property type="entry name" value="UDP-Glycosyltransferase/glycogen phosphorylase"/>
    <property type="match status" value="1"/>
</dbReference>
<keyword evidence="4" id="KW-1185">Reference proteome</keyword>
<protein>
    <submittedName>
        <fullName evidence="3">Uncharacterized protein</fullName>
    </submittedName>
</protein>
<dbReference type="PANTHER" id="PTHR48049">
    <property type="entry name" value="GLYCOSYLTRANSFERASE"/>
    <property type="match status" value="1"/>
</dbReference>
<dbReference type="InterPro" id="IPR002213">
    <property type="entry name" value="UDP_glucos_trans"/>
</dbReference>
<reference evidence="3 4" key="1">
    <citation type="journal article" date="2021" name="BMC Genomics">
        <title>Datura genome reveals duplications of psychoactive alkaloid biosynthetic genes and high mutation rate following tissue culture.</title>
        <authorList>
            <person name="Rajewski A."/>
            <person name="Carter-House D."/>
            <person name="Stajich J."/>
            <person name="Litt A."/>
        </authorList>
    </citation>
    <scope>NUCLEOTIDE SEQUENCE [LARGE SCALE GENOMIC DNA]</scope>
    <source>
        <strain evidence="3">AR-01</strain>
    </source>
</reference>
<feature type="region of interest" description="Disordered" evidence="2">
    <location>
        <begin position="41"/>
        <end position="87"/>
    </location>
</feature>
<evidence type="ECO:0000313" key="3">
    <source>
        <dbReference type="EMBL" id="MCD7469893.1"/>
    </source>
</evidence>
<proteinExistence type="predicted"/>
<dbReference type="SUPFAM" id="SSF64484">
    <property type="entry name" value="beta and beta-prime subunits of DNA dependent RNA-polymerase"/>
    <property type="match status" value="1"/>
</dbReference>
<dbReference type="Proteomes" id="UP000823775">
    <property type="component" value="Unassembled WGS sequence"/>
</dbReference>
<dbReference type="Gene3D" id="3.40.50.2000">
    <property type="entry name" value="Glycogen Phosphorylase B"/>
    <property type="match status" value="2"/>
</dbReference>
<evidence type="ECO:0000256" key="1">
    <source>
        <dbReference type="ARBA" id="ARBA00022679"/>
    </source>
</evidence>
<sequence length="441" mass="49301">MCVIVIVDFNADWIVEVGRDLDIPLINFSVFTAATRVFFGPHKPGPGPAQKERTELVPGPAREGRKESSHDLLTTTPQPGPGQGMPESLHELLTTPPRWVDFPSSIAYRKSEAVQVAATPCESTLLLGPADRSLDDACRIVAIRSCIEVEGDYLEAHKRIFHGKPVIPVGLLLPEELPVDQERSTLVGQPDWQNIANWLDRQKPRSVVFVGFGSECKLNKDQLYEIANGVQLSGLPFLWILQKPNWASNDEVIDVFLSLGFRDAITEGRGLLHVGWAPQKEILAHSSIVGSLFHAGWGSTIETLQHGHVLVLLPFIFDQGLNARLLVEKGVAIEVKRNEEDGSFRGNDIAMSLREAMVSDEGEELRTRTRNVAAIFRDRKLHDSYTLVRFRKTLLGKRVDYSGRSLIIVDLSGFKEWACHTKNEELGRFKQFENQNAFIDN</sequence>